<comment type="caution">
    <text evidence="3">The sequence shown here is derived from an EMBL/GenBank/DDBJ whole genome shotgun (WGS) entry which is preliminary data.</text>
</comment>
<dbReference type="Proteomes" id="UP001239909">
    <property type="component" value="Unassembled WGS sequence"/>
</dbReference>
<feature type="region of interest" description="Disordered" evidence="1">
    <location>
        <begin position="116"/>
        <end position="143"/>
    </location>
</feature>
<dbReference type="EMBL" id="BSYI01000011">
    <property type="protein sequence ID" value="GMG82613.1"/>
    <property type="molecule type" value="Genomic_DNA"/>
</dbReference>
<keyword evidence="2" id="KW-0812">Transmembrane</keyword>
<sequence>MASLIWVALAAFAVFGIGSQWKGRTVVWPALVAPVLGWLGAVEVAERTALDIVLAGGTVEEAMQTATAGAGVLAGVATIFIGLGLLLFVPGERVLRERIAREERIRCEIRAEIEAEGAAPPSELQTESERKITAARARRAQGR</sequence>
<feature type="transmembrane region" description="Helical" evidence="2">
    <location>
        <begin position="68"/>
        <end position="89"/>
    </location>
</feature>
<keyword evidence="2" id="KW-0472">Membrane</keyword>
<keyword evidence="2" id="KW-1133">Transmembrane helix</keyword>
<proteinExistence type="predicted"/>
<organism evidence="3 4">
    <name type="scientific">Paralimibaculum aggregatum</name>
    <dbReference type="NCBI Taxonomy" id="3036245"/>
    <lineage>
        <taxon>Bacteria</taxon>
        <taxon>Pseudomonadati</taxon>
        <taxon>Pseudomonadota</taxon>
        <taxon>Alphaproteobacteria</taxon>
        <taxon>Rhodobacterales</taxon>
        <taxon>Paracoccaceae</taxon>
        <taxon>Paralimibaculum</taxon>
    </lineage>
</organism>
<evidence type="ECO:0000256" key="1">
    <source>
        <dbReference type="SAM" id="MobiDB-lite"/>
    </source>
</evidence>
<evidence type="ECO:0000313" key="4">
    <source>
        <dbReference type="Proteomes" id="UP001239909"/>
    </source>
</evidence>
<evidence type="ECO:0000313" key="3">
    <source>
        <dbReference type="EMBL" id="GMG82613.1"/>
    </source>
</evidence>
<gene>
    <name evidence="3" type="ORF">LNKW23_18260</name>
</gene>
<name>A0ABQ6LP76_9RHOB</name>
<accession>A0ABQ6LP76</accession>
<keyword evidence="4" id="KW-1185">Reference proteome</keyword>
<dbReference type="RefSeq" id="WP_285671396.1">
    <property type="nucleotide sequence ID" value="NZ_BSYI01000011.1"/>
</dbReference>
<reference evidence="3 4" key="1">
    <citation type="submission" date="2023-04" db="EMBL/GenBank/DDBJ databases">
        <title>Marinoamorphus aggregata gen. nov., sp. Nov., isolate from tissue of brittle star Ophioplocus japonicus.</title>
        <authorList>
            <person name="Kawano K."/>
            <person name="Sawayama S."/>
            <person name="Nakagawa S."/>
        </authorList>
    </citation>
    <scope>NUCLEOTIDE SEQUENCE [LARGE SCALE GENOMIC DNA]</scope>
    <source>
        <strain evidence="3 4">NKW23</strain>
    </source>
</reference>
<evidence type="ECO:0000256" key="2">
    <source>
        <dbReference type="SAM" id="Phobius"/>
    </source>
</evidence>
<protein>
    <submittedName>
        <fullName evidence="3">Uncharacterized protein</fullName>
    </submittedName>
</protein>